<dbReference type="GO" id="GO:0005681">
    <property type="term" value="C:spliceosomal complex"/>
    <property type="evidence" value="ECO:0007669"/>
    <property type="project" value="UniProtKB-KW"/>
</dbReference>
<evidence type="ECO:0000256" key="7">
    <source>
        <dbReference type="ARBA" id="ARBA00023187"/>
    </source>
</evidence>
<dbReference type="Proteomes" id="UP000011087">
    <property type="component" value="Unassembled WGS sequence"/>
</dbReference>
<evidence type="ECO:0000256" key="8">
    <source>
        <dbReference type="ARBA" id="ARBA00032518"/>
    </source>
</evidence>
<dbReference type="PANTHER" id="PTHR11805:SF1">
    <property type="entry name" value="CYSTEINE-RICH PDZ-BINDING PROTEIN"/>
    <property type="match status" value="1"/>
</dbReference>
<dbReference type="GO" id="GO:0008380">
    <property type="term" value="P:RNA splicing"/>
    <property type="evidence" value="ECO:0007669"/>
    <property type="project" value="UniProtKB-KW"/>
</dbReference>
<evidence type="ECO:0000256" key="1">
    <source>
        <dbReference type="ARBA" id="ARBA00004496"/>
    </source>
</evidence>
<reference evidence="11" key="2">
    <citation type="submission" date="2012-11" db="EMBL/GenBank/DDBJ databases">
        <authorList>
            <person name="Kuo A."/>
            <person name="Curtis B.A."/>
            <person name="Tanifuji G."/>
            <person name="Burki F."/>
            <person name="Gruber A."/>
            <person name="Irimia M."/>
            <person name="Maruyama S."/>
            <person name="Arias M.C."/>
            <person name="Ball S.G."/>
            <person name="Gile G.H."/>
            <person name="Hirakawa Y."/>
            <person name="Hopkins J.F."/>
            <person name="Rensing S.A."/>
            <person name="Schmutz J."/>
            <person name="Symeonidi A."/>
            <person name="Elias M."/>
            <person name="Eveleigh R.J."/>
            <person name="Herman E.K."/>
            <person name="Klute M.J."/>
            <person name="Nakayama T."/>
            <person name="Obornik M."/>
            <person name="Reyes-Prieto A."/>
            <person name="Armbrust E.V."/>
            <person name="Aves S.J."/>
            <person name="Beiko R.G."/>
            <person name="Coutinho P."/>
            <person name="Dacks J.B."/>
            <person name="Durnford D.G."/>
            <person name="Fast N.M."/>
            <person name="Green B.R."/>
            <person name="Grisdale C."/>
            <person name="Hempe F."/>
            <person name="Henrissat B."/>
            <person name="Hoppner M.P."/>
            <person name="Ishida K.-I."/>
            <person name="Kim E."/>
            <person name="Koreny L."/>
            <person name="Kroth P.G."/>
            <person name="Liu Y."/>
            <person name="Malik S.-B."/>
            <person name="Maier U.G."/>
            <person name="McRose D."/>
            <person name="Mock T."/>
            <person name="Neilson J.A."/>
            <person name="Onodera N.T."/>
            <person name="Poole A.M."/>
            <person name="Pritham E.J."/>
            <person name="Richards T.A."/>
            <person name="Rocap G."/>
            <person name="Roy S.W."/>
            <person name="Sarai C."/>
            <person name="Schaack S."/>
            <person name="Shirato S."/>
            <person name="Slamovits C.H."/>
            <person name="Spencer D.F."/>
            <person name="Suzuki S."/>
            <person name="Worden A.Z."/>
            <person name="Zauner S."/>
            <person name="Barry K."/>
            <person name="Bell C."/>
            <person name="Bharti A.K."/>
            <person name="Crow J.A."/>
            <person name="Grimwood J."/>
            <person name="Kramer R."/>
            <person name="Lindquist E."/>
            <person name="Lucas S."/>
            <person name="Salamov A."/>
            <person name="McFadden G.I."/>
            <person name="Lane C.E."/>
            <person name="Keeling P.J."/>
            <person name="Gray M.W."/>
            <person name="Grigoriev I.V."/>
            <person name="Archibald J.M."/>
        </authorList>
    </citation>
    <scope>NUCLEOTIDE SEQUENCE</scope>
    <source>
        <strain evidence="11">CCMP2712</strain>
    </source>
</reference>
<dbReference type="Pfam" id="PF10235">
    <property type="entry name" value="Cript"/>
    <property type="match status" value="1"/>
</dbReference>
<accession>A0A0C3UFH0</accession>
<proteinExistence type="inferred from homology"/>
<evidence type="ECO:0000256" key="9">
    <source>
        <dbReference type="SAM" id="MobiDB-lite"/>
    </source>
</evidence>
<evidence type="ECO:0000313" key="11">
    <source>
        <dbReference type="Proteomes" id="UP000011087"/>
    </source>
</evidence>
<reference evidence="11" key="1">
    <citation type="journal article" date="2012" name="Nature">
        <title>Algal genomes reveal evolutionary mosaicism and the fate of nucleomorphs.</title>
        <authorList>
            <consortium name="DOE Joint Genome Institute"/>
            <person name="Curtis B.A."/>
            <person name="Tanifuji G."/>
            <person name="Burki F."/>
            <person name="Gruber A."/>
            <person name="Irimia M."/>
            <person name="Maruyama S."/>
            <person name="Arias M.C."/>
            <person name="Ball S.G."/>
            <person name="Gile G.H."/>
            <person name="Hirakawa Y."/>
            <person name="Hopkins J.F."/>
            <person name="Kuo A."/>
            <person name="Rensing S.A."/>
            <person name="Schmutz J."/>
            <person name="Symeonidi A."/>
            <person name="Elias M."/>
            <person name="Eveleigh R.J."/>
            <person name="Herman E.K."/>
            <person name="Klute M.J."/>
            <person name="Nakayama T."/>
            <person name="Obornik M."/>
            <person name="Reyes-Prieto A."/>
            <person name="Armbrust E.V."/>
            <person name="Aves S.J."/>
            <person name="Beiko R.G."/>
            <person name="Coutinho P."/>
            <person name="Dacks J.B."/>
            <person name="Durnford D.G."/>
            <person name="Fast N.M."/>
            <person name="Green B.R."/>
            <person name="Grisdale C.J."/>
            <person name="Hempel F."/>
            <person name="Henrissat B."/>
            <person name="Hoppner M.P."/>
            <person name="Ishida K."/>
            <person name="Kim E."/>
            <person name="Koreny L."/>
            <person name="Kroth P.G."/>
            <person name="Liu Y."/>
            <person name="Malik S.B."/>
            <person name="Maier U.G."/>
            <person name="McRose D."/>
            <person name="Mock T."/>
            <person name="Neilson J.A."/>
            <person name="Onodera N.T."/>
            <person name="Poole A.M."/>
            <person name="Pritham E.J."/>
            <person name="Richards T.A."/>
            <person name="Rocap G."/>
            <person name="Roy S.W."/>
            <person name="Sarai C."/>
            <person name="Schaack S."/>
            <person name="Shirato S."/>
            <person name="Slamovits C.H."/>
            <person name="Spencer D.F."/>
            <person name="Suzuki S."/>
            <person name="Worden A.Z."/>
            <person name="Zauner S."/>
            <person name="Barry K."/>
            <person name="Bell C."/>
            <person name="Bharti A.K."/>
            <person name="Crow J.A."/>
            <person name="Grimwood J."/>
            <person name="Kramer R."/>
            <person name="Lindquist E."/>
            <person name="Lucas S."/>
            <person name="Salamov A."/>
            <person name="McFadden G.I."/>
            <person name="Lane C.E."/>
            <person name="Keeling P.J."/>
            <person name="Gray M.W."/>
            <person name="Grigoriev I.V."/>
            <person name="Archibald J.M."/>
        </authorList>
    </citation>
    <scope>NUCLEOTIDE SEQUENCE</scope>
    <source>
        <strain evidence="11">CCMP2712</strain>
    </source>
</reference>
<comment type="subcellular location">
    <subcellularLocation>
        <location evidence="1">Cytoplasm</location>
    </subcellularLocation>
</comment>
<keyword evidence="5" id="KW-0507">mRNA processing</keyword>
<comment type="similarity">
    <text evidence="2">Belongs to the CRIPT family.</text>
</comment>
<evidence type="ECO:0000256" key="3">
    <source>
        <dbReference type="ARBA" id="ARBA00018615"/>
    </source>
</evidence>
<dbReference type="PANTHER" id="PTHR11805">
    <property type="entry name" value="CYSTEINE-RICH PDZ-BINDING PROTEIN"/>
    <property type="match status" value="1"/>
</dbReference>
<dbReference type="GO" id="GO:0031122">
    <property type="term" value="P:cytoplasmic microtubule organization"/>
    <property type="evidence" value="ECO:0007669"/>
    <property type="project" value="TreeGrafter"/>
</dbReference>
<feature type="region of interest" description="Disordered" evidence="9">
    <location>
        <begin position="5"/>
        <end position="24"/>
    </location>
</feature>
<evidence type="ECO:0000256" key="4">
    <source>
        <dbReference type="ARBA" id="ARBA00022490"/>
    </source>
</evidence>
<dbReference type="GO" id="GO:0006397">
    <property type="term" value="P:mRNA processing"/>
    <property type="evidence" value="ECO:0007669"/>
    <property type="project" value="UniProtKB-KW"/>
</dbReference>
<feature type="compositionally biased region" description="Basic and acidic residues" evidence="9">
    <location>
        <begin position="11"/>
        <end position="24"/>
    </location>
</feature>
<keyword evidence="11" id="KW-1185">Reference proteome</keyword>
<organism evidence="10 11">
    <name type="scientific">Guillardia theta (strain CCMP2712)</name>
    <name type="common">Cryptophyte</name>
    <dbReference type="NCBI Taxonomy" id="905079"/>
    <lineage>
        <taxon>Eukaryota</taxon>
        <taxon>Cryptophyceae</taxon>
        <taxon>Pyrenomonadales</taxon>
        <taxon>Geminigeraceae</taxon>
        <taxon>Guillardia</taxon>
    </lineage>
</organism>
<evidence type="ECO:0000256" key="5">
    <source>
        <dbReference type="ARBA" id="ARBA00022664"/>
    </source>
</evidence>
<keyword evidence="7" id="KW-0508">mRNA splicing</keyword>
<name>A0A0C3UFH0_GUITC</name>
<dbReference type="AlphaFoldDB" id="A0A0C3UFH0"/>
<dbReference type="GO" id="GO:0008017">
    <property type="term" value="F:microtubule binding"/>
    <property type="evidence" value="ECO:0007669"/>
    <property type="project" value="TreeGrafter"/>
</dbReference>
<evidence type="ECO:0000256" key="6">
    <source>
        <dbReference type="ARBA" id="ARBA00022728"/>
    </source>
</evidence>
<dbReference type="InterPro" id="IPR019367">
    <property type="entry name" value="PDZ-binding_CRIPT"/>
</dbReference>
<evidence type="ECO:0000313" key="10">
    <source>
        <dbReference type="EnsemblProtists" id="EKX54908"/>
    </source>
</evidence>
<dbReference type="GO" id="GO:0005737">
    <property type="term" value="C:cytoplasm"/>
    <property type="evidence" value="ECO:0007669"/>
    <property type="project" value="UniProtKB-SubCell"/>
</dbReference>
<dbReference type="OMA" id="MPCDKCE"/>
<keyword evidence="4" id="KW-0963">Cytoplasm</keyword>
<protein>
    <recommendedName>
        <fullName evidence="3">Cysteine-rich PDZ-binding protein</fullName>
    </recommendedName>
    <alternativeName>
        <fullName evidence="8">Cysteine-rich interactor of PDZ three</fullName>
    </alternativeName>
</protein>
<reference evidence="10" key="3">
    <citation type="submission" date="2016-03" db="UniProtKB">
        <authorList>
            <consortium name="EnsemblProtists"/>
        </authorList>
    </citation>
    <scope>IDENTIFICATION</scope>
</reference>
<feature type="region of interest" description="Disordered" evidence="9">
    <location>
        <begin position="117"/>
        <end position="137"/>
    </location>
</feature>
<dbReference type="EnsemblProtists" id="EKX54908">
    <property type="protein sequence ID" value="EKX54908"/>
    <property type="gene ID" value="GUITHDRAFT_63088"/>
</dbReference>
<sequence length="137" mass="15291">MVICPDPWRSGARDEATSDGRKKGENKLLTTRQRYSPYGGRAALGVNQKCQVCFRQLPSGGKWCQECAHNRGICYICGKQILDTSMYTHHDNPYVERGFGKPTTKKEFIPTLPTVSAVELKSSSHGKESGQSPQEER</sequence>
<evidence type="ECO:0000256" key="2">
    <source>
        <dbReference type="ARBA" id="ARBA00009021"/>
    </source>
</evidence>
<keyword evidence="6" id="KW-0747">Spliceosome</keyword>